<accession>A0A5N5G8C1</accession>
<dbReference type="OrthoDB" id="1752216at2759"/>
<comment type="caution">
    <text evidence="2">The sequence shown here is derived from an EMBL/GenBank/DDBJ whole genome shotgun (WGS) entry which is preliminary data.</text>
</comment>
<proteinExistence type="predicted"/>
<reference evidence="2 3" key="1">
    <citation type="submission" date="2019-09" db="EMBL/GenBank/DDBJ databases">
        <authorList>
            <person name="Ou C."/>
        </authorList>
    </citation>
    <scope>NUCLEOTIDE SEQUENCE [LARGE SCALE GENOMIC DNA]</scope>
    <source>
        <strain evidence="2">S2</strain>
        <tissue evidence="2">Leaf</tissue>
    </source>
</reference>
<evidence type="ECO:0000313" key="3">
    <source>
        <dbReference type="Proteomes" id="UP000327157"/>
    </source>
</evidence>
<feature type="domain" description="RNase H type-1" evidence="1">
    <location>
        <begin position="94"/>
        <end position="154"/>
    </location>
</feature>
<evidence type="ECO:0000259" key="1">
    <source>
        <dbReference type="Pfam" id="PF13456"/>
    </source>
</evidence>
<dbReference type="InterPro" id="IPR002156">
    <property type="entry name" value="RNaseH_domain"/>
</dbReference>
<dbReference type="GO" id="GO:0003676">
    <property type="term" value="F:nucleic acid binding"/>
    <property type="evidence" value="ECO:0007669"/>
    <property type="project" value="InterPro"/>
</dbReference>
<dbReference type="GO" id="GO:0004523">
    <property type="term" value="F:RNA-DNA hybrid ribonuclease activity"/>
    <property type="evidence" value="ECO:0007669"/>
    <property type="project" value="InterPro"/>
</dbReference>
<gene>
    <name evidence="2" type="ORF">D8674_006591</name>
</gene>
<evidence type="ECO:0000313" key="2">
    <source>
        <dbReference type="EMBL" id="KAB2606874.1"/>
    </source>
</evidence>
<keyword evidence="3" id="KW-1185">Reference proteome</keyword>
<reference evidence="3" key="2">
    <citation type="submission" date="2019-10" db="EMBL/GenBank/DDBJ databases">
        <title>A de novo genome assembly of a pear dwarfing rootstock.</title>
        <authorList>
            <person name="Wang F."/>
            <person name="Wang J."/>
            <person name="Li S."/>
            <person name="Zhang Y."/>
            <person name="Fang M."/>
            <person name="Ma L."/>
            <person name="Zhao Y."/>
            <person name="Jiang S."/>
        </authorList>
    </citation>
    <scope>NUCLEOTIDE SEQUENCE [LARGE SCALE GENOMIC DNA]</scope>
</reference>
<dbReference type="EMBL" id="SMOL01000559">
    <property type="protein sequence ID" value="KAB2606874.1"/>
    <property type="molecule type" value="Genomic_DNA"/>
</dbReference>
<sequence length="154" mass="17441">MPMRDLYPPTLLDWLAPIITTFPSNKLDLVFMIPWSLWGARNKNLWSGTCENPDVIVGRCLTWWQDFTLTRLAQYIPNTSPNICPKWSLPPPNTDSKLGGFGLIIRDASCSFVTAMAGHFMDTFSHLLAETLAFRSAVLWAISRGFLHIILRSD</sequence>
<reference evidence="2 3" key="3">
    <citation type="submission" date="2019-11" db="EMBL/GenBank/DDBJ databases">
        <title>A de novo genome assembly of a pear dwarfing rootstock.</title>
        <authorList>
            <person name="Wang F."/>
            <person name="Wang J."/>
            <person name="Li S."/>
            <person name="Zhang Y."/>
            <person name="Fang M."/>
            <person name="Ma L."/>
            <person name="Zhao Y."/>
            <person name="Jiang S."/>
        </authorList>
    </citation>
    <scope>NUCLEOTIDE SEQUENCE [LARGE SCALE GENOMIC DNA]</scope>
    <source>
        <strain evidence="2">S2</strain>
        <tissue evidence="2">Leaf</tissue>
    </source>
</reference>
<dbReference type="Pfam" id="PF13456">
    <property type="entry name" value="RVT_3"/>
    <property type="match status" value="1"/>
</dbReference>
<name>A0A5N5G8C1_9ROSA</name>
<organism evidence="2 3">
    <name type="scientific">Pyrus ussuriensis x Pyrus communis</name>
    <dbReference type="NCBI Taxonomy" id="2448454"/>
    <lineage>
        <taxon>Eukaryota</taxon>
        <taxon>Viridiplantae</taxon>
        <taxon>Streptophyta</taxon>
        <taxon>Embryophyta</taxon>
        <taxon>Tracheophyta</taxon>
        <taxon>Spermatophyta</taxon>
        <taxon>Magnoliopsida</taxon>
        <taxon>eudicotyledons</taxon>
        <taxon>Gunneridae</taxon>
        <taxon>Pentapetalae</taxon>
        <taxon>rosids</taxon>
        <taxon>fabids</taxon>
        <taxon>Rosales</taxon>
        <taxon>Rosaceae</taxon>
        <taxon>Amygdaloideae</taxon>
        <taxon>Maleae</taxon>
        <taxon>Pyrus</taxon>
    </lineage>
</organism>
<dbReference type="AlphaFoldDB" id="A0A5N5G8C1"/>
<dbReference type="Proteomes" id="UP000327157">
    <property type="component" value="Chromosome 11"/>
</dbReference>
<protein>
    <recommendedName>
        <fullName evidence="1">RNase H type-1 domain-containing protein</fullName>
    </recommendedName>
</protein>